<feature type="compositionally biased region" description="Acidic residues" evidence="1">
    <location>
        <begin position="61"/>
        <end position="75"/>
    </location>
</feature>
<sequence length="1012" mass="112473">MHPSRRGKDAVLWQPKKRKTLAAHDYSDDDDAISQWGGTQVDVLQRRLADRSAPPARQEDSDSEDQDPFDDDEPSSTERARDWLDALEGPDDLTQQQRQLTQNVAYLAALAEGVPFETFNEADSDDEAVSGESADEVDDQALVEDDTAVDQAQNQAEGPVLHLSEADDSDDGLFSQRKVTSATRRKQSDQALVFHPHEADISDDGLFPQRKSPANRSDEAHVSPHPDDGDSSDDGLFSQRKSARTRSKQTDKARSGNTADGPSPTNAQGSSSDASLHSTKARSTDTAATIEIAKAKPMSAASSRTKNRPQSDQQNRVSSSKARSRFADQDEPPVQVQVSATPPRKRKEQANQAQISVNSRPSPQEEQSIPATQTQQPARDDTTPRTPTRASGPCHERFRKPWLVYRVPVNKRPKPPQFGANVQPKSTHRAPVRYEDWTTPVYHPQLCGDPQPQAQKVSIGGPEDRATPHRPSKQKAALDEVEDSAGQQLVDSPALIEDDDTRPQPAEQSSPAQDEIQDTSPARRPVPDEIEDTSSQPPRSSVPDEIEDSSSQHPAPPQQTAAAQTTTLPLYSIFLRHAPAHTQAQVQDIIKSFPFSSVDEARSRKIRIYNDEGLVALAKHTLELENEVFSVLEGATPGAVYCKGYMILVSSHPLIVNTCLKGSWTKSYKRDPALRTVLKKLRHRAEGKRHPFIYLNELCDDQGNAPTANELLRALDKAEAYIANDRDLVRRVDKWIGSLGVKAEATPNYRRYMFNSKYRPSSKRPERARTFFRNLRARIAKIPADQRDLPLEIPLVEIGYTDNIPERLDCHAKHRGSNFLMNMLEAILGLEGSRYRIHQFVIHSCVAQDQVAIAEILFTRLNEGYIGNAGGFSFYPASISVGSGYKYTAKIWEEAERWALDNMLKKETHQKEKLRRLQNLNPEDAELETELQDLLKRRAALLASSLQREADMEEPGIEDEGMDEPGMGDEGEATLELAQDEECLEEAVAPMVLSAQLARILQAMDVASKAES</sequence>
<feature type="region of interest" description="Disordered" evidence="1">
    <location>
        <begin position="948"/>
        <end position="970"/>
    </location>
</feature>
<feature type="compositionally biased region" description="Polar residues" evidence="1">
    <location>
        <begin position="300"/>
        <end position="321"/>
    </location>
</feature>
<evidence type="ECO:0000313" key="5">
    <source>
        <dbReference type="Proteomes" id="UP001302367"/>
    </source>
</evidence>
<feature type="region of interest" description="Disordered" evidence="1">
    <location>
        <begin position="1"/>
        <end position="94"/>
    </location>
</feature>
<dbReference type="EMBL" id="LKMD01000102">
    <property type="protein sequence ID" value="PIA97757.1"/>
    <property type="molecule type" value="Genomic_DNA"/>
</dbReference>
<protein>
    <submittedName>
        <fullName evidence="2">Uncharacterized protein</fullName>
    </submittedName>
</protein>
<feature type="compositionally biased region" description="Polar residues" evidence="1">
    <location>
        <begin position="350"/>
        <end position="376"/>
    </location>
</feature>
<organism evidence="2 4">
    <name type="scientific">Cercospora beticola</name>
    <name type="common">Sugarbeet leaf spot fungus</name>
    <dbReference type="NCBI Taxonomy" id="122368"/>
    <lineage>
        <taxon>Eukaryota</taxon>
        <taxon>Fungi</taxon>
        <taxon>Dikarya</taxon>
        <taxon>Ascomycota</taxon>
        <taxon>Pezizomycotina</taxon>
        <taxon>Dothideomycetes</taxon>
        <taxon>Dothideomycetidae</taxon>
        <taxon>Mycosphaerellales</taxon>
        <taxon>Mycosphaerellaceae</taxon>
        <taxon>Cercospora</taxon>
    </lineage>
</organism>
<evidence type="ECO:0000256" key="1">
    <source>
        <dbReference type="SAM" id="MobiDB-lite"/>
    </source>
</evidence>
<feature type="region of interest" description="Disordered" evidence="1">
    <location>
        <begin position="153"/>
        <end position="563"/>
    </location>
</feature>
<dbReference type="AlphaFoldDB" id="A0A2G5HYY4"/>
<reference evidence="2 4" key="1">
    <citation type="submission" date="2015-10" db="EMBL/GenBank/DDBJ databases">
        <title>The cercosporin biosynthetic gene cluster was horizontally transferred to several fungal lineages and shown to be expanded in Cercospora beticola based on microsynteny with recipient genomes.</title>
        <authorList>
            <person name="De Jonge R."/>
            <person name="Ebert M.K."/>
            <person name="Suttle J.C."/>
            <person name="Jurick Ii W.M."/>
            <person name="Secor G.A."/>
            <person name="Thomma B.P."/>
            <person name="Van De Peer Y."/>
            <person name="Bolton M.D."/>
        </authorList>
    </citation>
    <scope>NUCLEOTIDE SEQUENCE [LARGE SCALE GENOMIC DNA]</scope>
    <source>
        <strain evidence="2 4">09-40</strain>
    </source>
</reference>
<name>A0A2G5HYY4_CERBT</name>
<dbReference type="Proteomes" id="UP000230605">
    <property type="component" value="Chromosome 2"/>
</dbReference>
<feature type="compositionally biased region" description="Basic and acidic residues" evidence="1">
    <location>
        <begin position="216"/>
        <end position="228"/>
    </location>
</feature>
<evidence type="ECO:0000313" key="2">
    <source>
        <dbReference type="EMBL" id="PIA97757.1"/>
    </source>
</evidence>
<accession>A0A2G5HYY4</accession>
<evidence type="ECO:0000313" key="3">
    <source>
        <dbReference type="EMBL" id="WPA99175.1"/>
    </source>
</evidence>
<feature type="compositionally biased region" description="Acidic residues" evidence="1">
    <location>
        <begin position="951"/>
        <end position="970"/>
    </location>
</feature>
<dbReference type="Proteomes" id="UP001302367">
    <property type="component" value="Chromosome 2"/>
</dbReference>
<evidence type="ECO:0000313" key="4">
    <source>
        <dbReference type="Proteomes" id="UP000230605"/>
    </source>
</evidence>
<reference evidence="3 5" key="2">
    <citation type="submission" date="2023-09" db="EMBL/GenBank/DDBJ databases">
        <title>Complete-Gapless Cercospora beticola genome.</title>
        <authorList>
            <person name="Wyatt N.A."/>
            <person name="Spanner R.E."/>
            <person name="Bolton M.D."/>
        </authorList>
    </citation>
    <scope>NUCLEOTIDE SEQUENCE [LARGE SCALE GENOMIC DNA]</scope>
    <source>
        <strain evidence="3">Cb09-40</strain>
    </source>
</reference>
<gene>
    <name evidence="2" type="ORF">CB0940_06537</name>
    <name evidence="3" type="ORF">RHO25_003791</name>
</gene>
<dbReference type="OrthoDB" id="5427517at2759"/>
<dbReference type="EMBL" id="CP134185">
    <property type="protein sequence ID" value="WPA99175.1"/>
    <property type="molecule type" value="Genomic_DNA"/>
</dbReference>
<keyword evidence="5" id="KW-1185">Reference proteome</keyword>
<proteinExistence type="predicted"/>
<feature type="compositionally biased region" description="Polar residues" evidence="1">
    <location>
        <begin position="255"/>
        <end position="278"/>
    </location>
</feature>